<proteinExistence type="predicted"/>
<dbReference type="EMBL" id="JACDTQ010002428">
    <property type="protein sequence ID" value="KAF5918577.1"/>
    <property type="molecule type" value="Genomic_DNA"/>
</dbReference>
<accession>A0A7J7ES85</accession>
<feature type="compositionally biased region" description="Polar residues" evidence="1">
    <location>
        <begin position="19"/>
        <end position="29"/>
    </location>
</feature>
<organism evidence="2 3">
    <name type="scientific">Diceros bicornis minor</name>
    <name type="common">South-central black rhinoceros</name>
    <dbReference type="NCBI Taxonomy" id="77932"/>
    <lineage>
        <taxon>Eukaryota</taxon>
        <taxon>Metazoa</taxon>
        <taxon>Chordata</taxon>
        <taxon>Craniata</taxon>
        <taxon>Vertebrata</taxon>
        <taxon>Euteleostomi</taxon>
        <taxon>Mammalia</taxon>
        <taxon>Eutheria</taxon>
        <taxon>Laurasiatheria</taxon>
        <taxon>Perissodactyla</taxon>
        <taxon>Rhinocerotidae</taxon>
        <taxon>Diceros</taxon>
    </lineage>
</organism>
<evidence type="ECO:0000313" key="3">
    <source>
        <dbReference type="Proteomes" id="UP000551758"/>
    </source>
</evidence>
<name>A0A7J7ES85_DICBM</name>
<reference evidence="2 3" key="1">
    <citation type="journal article" date="2020" name="Mol. Biol. Evol.">
        <title>Interspecific Gene Flow and the Evolution of Specialization in Black and White Rhinoceros.</title>
        <authorList>
            <person name="Moodley Y."/>
            <person name="Westbury M.V."/>
            <person name="Russo I.M."/>
            <person name="Gopalakrishnan S."/>
            <person name="Rakotoarivelo A."/>
            <person name="Olsen R.A."/>
            <person name="Prost S."/>
            <person name="Tunstall T."/>
            <person name="Ryder O.A."/>
            <person name="Dalen L."/>
            <person name="Bruford M.W."/>
        </authorList>
    </citation>
    <scope>NUCLEOTIDE SEQUENCE [LARGE SCALE GENOMIC DNA]</scope>
    <source>
        <strain evidence="2">SBR-YM</strain>
        <tissue evidence="2">Skin</tissue>
    </source>
</reference>
<protein>
    <submittedName>
        <fullName evidence="2">Uncharacterized protein</fullName>
    </submittedName>
</protein>
<gene>
    <name evidence="2" type="ORF">HPG69_005012</name>
</gene>
<feature type="region of interest" description="Disordered" evidence="1">
    <location>
        <begin position="1"/>
        <end position="110"/>
    </location>
</feature>
<evidence type="ECO:0000256" key="1">
    <source>
        <dbReference type="SAM" id="MobiDB-lite"/>
    </source>
</evidence>
<keyword evidence="3" id="KW-1185">Reference proteome</keyword>
<sequence>MNPALGDLHAPQKGGTIPFNKTGSTSPSRGPQGPVARECTSQAEPTRPTALLTVPGAPRALPGGVEEPGDTDPPLPFARKRRPEARPRPSRGGPAPPLCRTTQPGPCLPH</sequence>
<dbReference type="Proteomes" id="UP000551758">
    <property type="component" value="Unassembled WGS sequence"/>
</dbReference>
<dbReference type="AlphaFoldDB" id="A0A7J7ES85"/>
<comment type="caution">
    <text evidence="2">The sequence shown here is derived from an EMBL/GenBank/DDBJ whole genome shotgun (WGS) entry which is preliminary data.</text>
</comment>
<evidence type="ECO:0000313" key="2">
    <source>
        <dbReference type="EMBL" id="KAF5918577.1"/>
    </source>
</evidence>